<evidence type="ECO:0000313" key="1">
    <source>
        <dbReference type="EMBL" id="CAE7813949.1"/>
    </source>
</evidence>
<proteinExistence type="predicted"/>
<comment type="caution">
    <text evidence="1">The sequence shown here is derived from an EMBL/GenBank/DDBJ whole genome shotgun (WGS) entry which is preliminary data.</text>
</comment>
<keyword evidence="2" id="KW-1185">Reference proteome</keyword>
<dbReference type="AlphaFoldDB" id="A0A812Z7E5"/>
<gene>
    <name evidence="1" type="ORF">SNEC2469_LOCUS24141</name>
</gene>
<dbReference type="EMBL" id="CAJNJA010046029">
    <property type="protein sequence ID" value="CAE7813949.1"/>
    <property type="molecule type" value="Genomic_DNA"/>
</dbReference>
<organism evidence="1 2">
    <name type="scientific">Symbiodinium necroappetens</name>
    <dbReference type="NCBI Taxonomy" id="1628268"/>
    <lineage>
        <taxon>Eukaryota</taxon>
        <taxon>Sar</taxon>
        <taxon>Alveolata</taxon>
        <taxon>Dinophyceae</taxon>
        <taxon>Suessiales</taxon>
        <taxon>Symbiodiniaceae</taxon>
        <taxon>Symbiodinium</taxon>
    </lineage>
</organism>
<sequence length="130" mass="14437">MAWVFEIAGPAASCTYCFNDTTLVPLLPLCFREPGDPARRCHSNKGSPLPFELEVEVMSRAMPIVAVISELSISELLVFLTGYTMDLGKMAFLGFLHDNHLGNLLVVTSLTGAKKITWHDFGTRSYFHSR</sequence>
<dbReference type="OrthoDB" id="413375at2759"/>
<accession>A0A812Z7E5</accession>
<protein>
    <submittedName>
        <fullName evidence="1">Uncharacterized protein</fullName>
    </submittedName>
</protein>
<name>A0A812Z7E5_9DINO</name>
<dbReference type="Proteomes" id="UP000601435">
    <property type="component" value="Unassembled WGS sequence"/>
</dbReference>
<evidence type="ECO:0000313" key="2">
    <source>
        <dbReference type="Proteomes" id="UP000601435"/>
    </source>
</evidence>
<reference evidence="1" key="1">
    <citation type="submission" date="2021-02" db="EMBL/GenBank/DDBJ databases">
        <authorList>
            <person name="Dougan E. K."/>
            <person name="Rhodes N."/>
            <person name="Thang M."/>
            <person name="Chan C."/>
        </authorList>
    </citation>
    <scope>NUCLEOTIDE SEQUENCE</scope>
</reference>